<evidence type="ECO:0000256" key="1">
    <source>
        <dbReference type="SAM" id="MobiDB-lite"/>
    </source>
</evidence>
<dbReference type="RefSeq" id="WP_229925244.1">
    <property type="nucleotide sequence ID" value="NZ_BNBT01000002.1"/>
</dbReference>
<proteinExistence type="predicted"/>
<dbReference type="AlphaFoldDB" id="A0A919DD22"/>
<keyword evidence="3" id="KW-1185">Reference proteome</keyword>
<evidence type="ECO:0000313" key="3">
    <source>
        <dbReference type="Proteomes" id="UP000608024"/>
    </source>
</evidence>
<feature type="region of interest" description="Disordered" evidence="1">
    <location>
        <begin position="1"/>
        <end position="27"/>
    </location>
</feature>
<dbReference type="Proteomes" id="UP000608024">
    <property type="component" value="Unassembled WGS sequence"/>
</dbReference>
<evidence type="ECO:0000313" key="2">
    <source>
        <dbReference type="EMBL" id="GHE35863.1"/>
    </source>
</evidence>
<sequence>MTGHDTARQHTQNAGNTQGGPSEQNTEYRIAHLRERLAAEEPAELGVRVEARGACVVVTGTVPTTHCREELLRTVNEELAGLTVRYDVIVAGTAAPDHPEEVS</sequence>
<accession>A0A919DD22</accession>
<name>A0A919DD22_9ACTN</name>
<comment type="caution">
    <text evidence="2">The sequence shown here is derived from an EMBL/GenBank/DDBJ whole genome shotgun (WGS) entry which is preliminary data.</text>
</comment>
<feature type="compositionally biased region" description="Polar residues" evidence="1">
    <location>
        <begin position="9"/>
        <end position="27"/>
    </location>
</feature>
<dbReference type="EMBL" id="BNBT01000002">
    <property type="protein sequence ID" value="GHE35863.1"/>
    <property type="molecule type" value="Genomic_DNA"/>
</dbReference>
<evidence type="ECO:0008006" key="4">
    <source>
        <dbReference type="Google" id="ProtNLM"/>
    </source>
</evidence>
<reference evidence="2" key="1">
    <citation type="journal article" date="2014" name="Int. J. Syst. Evol. Microbiol.">
        <title>Complete genome sequence of Corynebacterium casei LMG S-19264T (=DSM 44701T), isolated from a smear-ripened cheese.</title>
        <authorList>
            <consortium name="US DOE Joint Genome Institute (JGI-PGF)"/>
            <person name="Walter F."/>
            <person name="Albersmeier A."/>
            <person name="Kalinowski J."/>
            <person name="Ruckert C."/>
        </authorList>
    </citation>
    <scope>NUCLEOTIDE SEQUENCE</scope>
    <source>
        <strain evidence="2">JCM 4784</strain>
    </source>
</reference>
<gene>
    <name evidence="2" type="ORF">GCM10018785_01940</name>
</gene>
<reference evidence="2" key="2">
    <citation type="submission" date="2020-09" db="EMBL/GenBank/DDBJ databases">
        <authorList>
            <person name="Sun Q."/>
            <person name="Ohkuma M."/>
        </authorList>
    </citation>
    <scope>NUCLEOTIDE SEQUENCE</scope>
    <source>
        <strain evidence="2">JCM 4784</strain>
    </source>
</reference>
<organism evidence="2 3">
    <name type="scientific">Streptomyces longispororuber</name>
    <dbReference type="NCBI Taxonomy" id="68230"/>
    <lineage>
        <taxon>Bacteria</taxon>
        <taxon>Bacillati</taxon>
        <taxon>Actinomycetota</taxon>
        <taxon>Actinomycetes</taxon>
        <taxon>Kitasatosporales</taxon>
        <taxon>Streptomycetaceae</taxon>
        <taxon>Streptomyces</taxon>
    </lineage>
</organism>
<protein>
    <recommendedName>
        <fullName evidence="4">BON domain-containing protein</fullName>
    </recommendedName>
</protein>